<comment type="caution">
    <text evidence="9">The sequence shown here is derived from an EMBL/GenBank/DDBJ whole genome shotgun (WGS) entry which is preliminary data.</text>
</comment>
<gene>
    <name evidence="9" type="ORF">Q31b_22110</name>
</gene>
<keyword evidence="7" id="KW-0813">Transport</keyword>
<evidence type="ECO:0000313" key="10">
    <source>
        <dbReference type="Proteomes" id="UP000315471"/>
    </source>
</evidence>
<dbReference type="OrthoDB" id="287326at2"/>
<dbReference type="PANTHER" id="PTHR30558">
    <property type="entry name" value="EXBD MEMBRANE COMPONENT OF PMF-DRIVEN MACROMOLECULE IMPORT SYSTEM"/>
    <property type="match status" value="1"/>
</dbReference>
<dbReference type="PANTHER" id="PTHR30558:SF3">
    <property type="entry name" value="BIOPOLYMER TRANSPORT PROTEIN EXBD-RELATED"/>
    <property type="match status" value="1"/>
</dbReference>
<evidence type="ECO:0000313" key="9">
    <source>
        <dbReference type="EMBL" id="TWU43173.1"/>
    </source>
</evidence>
<keyword evidence="3" id="KW-1003">Cell membrane</keyword>
<accession>A0A5C6E0G7</accession>
<keyword evidence="4 7" id="KW-0812">Transmembrane</keyword>
<comment type="similarity">
    <text evidence="2 7">Belongs to the ExbD/TolR family.</text>
</comment>
<dbReference type="GO" id="GO:0022857">
    <property type="term" value="F:transmembrane transporter activity"/>
    <property type="evidence" value="ECO:0007669"/>
    <property type="project" value="InterPro"/>
</dbReference>
<evidence type="ECO:0000256" key="6">
    <source>
        <dbReference type="ARBA" id="ARBA00023136"/>
    </source>
</evidence>
<keyword evidence="7" id="KW-0653">Protein transport</keyword>
<evidence type="ECO:0000256" key="5">
    <source>
        <dbReference type="ARBA" id="ARBA00022989"/>
    </source>
</evidence>
<dbReference type="EMBL" id="SJPY01000003">
    <property type="protein sequence ID" value="TWU43173.1"/>
    <property type="molecule type" value="Genomic_DNA"/>
</dbReference>
<evidence type="ECO:0000256" key="4">
    <source>
        <dbReference type="ARBA" id="ARBA00022692"/>
    </source>
</evidence>
<evidence type="ECO:0000256" key="8">
    <source>
        <dbReference type="SAM" id="Phobius"/>
    </source>
</evidence>
<keyword evidence="6 8" id="KW-0472">Membrane</keyword>
<dbReference type="AlphaFoldDB" id="A0A5C6E0G7"/>
<dbReference type="Pfam" id="PF02472">
    <property type="entry name" value="ExbD"/>
    <property type="match status" value="1"/>
</dbReference>
<evidence type="ECO:0000256" key="1">
    <source>
        <dbReference type="ARBA" id="ARBA00004162"/>
    </source>
</evidence>
<comment type="subcellular location">
    <subcellularLocation>
        <location evidence="1">Cell membrane</location>
        <topology evidence="1">Single-pass membrane protein</topology>
    </subcellularLocation>
    <subcellularLocation>
        <location evidence="7">Cell membrane</location>
        <topology evidence="7">Single-pass type II membrane protein</topology>
    </subcellularLocation>
</comment>
<organism evidence="9 10">
    <name type="scientific">Novipirellula aureliae</name>
    <dbReference type="NCBI Taxonomy" id="2527966"/>
    <lineage>
        <taxon>Bacteria</taxon>
        <taxon>Pseudomonadati</taxon>
        <taxon>Planctomycetota</taxon>
        <taxon>Planctomycetia</taxon>
        <taxon>Pirellulales</taxon>
        <taxon>Pirellulaceae</taxon>
        <taxon>Novipirellula</taxon>
    </lineage>
</organism>
<reference evidence="9 10" key="1">
    <citation type="submission" date="2019-02" db="EMBL/GenBank/DDBJ databases">
        <title>Deep-cultivation of Planctomycetes and their phenomic and genomic characterization uncovers novel biology.</title>
        <authorList>
            <person name="Wiegand S."/>
            <person name="Jogler M."/>
            <person name="Boedeker C."/>
            <person name="Pinto D."/>
            <person name="Vollmers J."/>
            <person name="Rivas-Marin E."/>
            <person name="Kohn T."/>
            <person name="Peeters S.H."/>
            <person name="Heuer A."/>
            <person name="Rast P."/>
            <person name="Oberbeckmann S."/>
            <person name="Bunk B."/>
            <person name="Jeske O."/>
            <person name="Meyerdierks A."/>
            <person name="Storesund J.E."/>
            <person name="Kallscheuer N."/>
            <person name="Luecker S."/>
            <person name="Lage O.M."/>
            <person name="Pohl T."/>
            <person name="Merkel B.J."/>
            <person name="Hornburger P."/>
            <person name="Mueller R.-W."/>
            <person name="Bruemmer F."/>
            <person name="Labrenz M."/>
            <person name="Spormann A.M."/>
            <person name="Op Den Camp H."/>
            <person name="Overmann J."/>
            <person name="Amann R."/>
            <person name="Jetten M.S.M."/>
            <person name="Mascher T."/>
            <person name="Medema M.H."/>
            <person name="Devos D.P."/>
            <person name="Kaster A.-K."/>
            <person name="Ovreas L."/>
            <person name="Rohde M."/>
            <person name="Galperin M.Y."/>
            <person name="Jogler C."/>
        </authorList>
    </citation>
    <scope>NUCLEOTIDE SEQUENCE [LARGE SCALE GENOMIC DNA]</scope>
    <source>
        <strain evidence="9 10">Q31b</strain>
    </source>
</reference>
<dbReference type="GO" id="GO:0005886">
    <property type="term" value="C:plasma membrane"/>
    <property type="evidence" value="ECO:0007669"/>
    <property type="project" value="UniProtKB-SubCell"/>
</dbReference>
<feature type="transmembrane region" description="Helical" evidence="8">
    <location>
        <begin position="12"/>
        <end position="32"/>
    </location>
</feature>
<evidence type="ECO:0000256" key="2">
    <source>
        <dbReference type="ARBA" id="ARBA00005811"/>
    </source>
</evidence>
<dbReference type="GO" id="GO:0015031">
    <property type="term" value="P:protein transport"/>
    <property type="evidence" value="ECO:0007669"/>
    <property type="project" value="UniProtKB-KW"/>
</dbReference>
<dbReference type="Proteomes" id="UP000315471">
    <property type="component" value="Unassembled WGS sequence"/>
</dbReference>
<evidence type="ECO:0000256" key="3">
    <source>
        <dbReference type="ARBA" id="ARBA00022475"/>
    </source>
</evidence>
<name>A0A5C6E0G7_9BACT</name>
<sequence length="138" mass="15306">MKVPNVSQRSEVGANMTPMIDVVFLLIIFFLVSSHLARQENRLAVDLPTASSFLPLDYERDSLTITVDADANWRVGGIVIDEAMLPTILQQHSSRSVSGASVRLRTDGKVLYERIEPILREVALAGISDVTISVREKR</sequence>
<protein>
    <submittedName>
        <fullName evidence="9">Biopolymer transport protein ExbD</fullName>
    </submittedName>
</protein>
<proteinExistence type="inferred from homology"/>
<keyword evidence="5 8" id="KW-1133">Transmembrane helix</keyword>
<dbReference type="InterPro" id="IPR003400">
    <property type="entry name" value="ExbD"/>
</dbReference>
<evidence type="ECO:0000256" key="7">
    <source>
        <dbReference type="RuleBase" id="RU003879"/>
    </source>
</evidence>
<keyword evidence="10" id="KW-1185">Reference proteome</keyword>
<dbReference type="RefSeq" id="WP_146599645.1">
    <property type="nucleotide sequence ID" value="NZ_SJPY01000003.1"/>
</dbReference>